<dbReference type="EMBL" id="NMVJ01000007">
    <property type="protein sequence ID" value="OYN90317.1"/>
    <property type="molecule type" value="Genomic_DNA"/>
</dbReference>
<name>A0A255EFK4_9ACTN</name>
<dbReference type="InterPro" id="IPR000600">
    <property type="entry name" value="ROK"/>
</dbReference>
<dbReference type="GO" id="GO:0016301">
    <property type="term" value="F:kinase activity"/>
    <property type="evidence" value="ECO:0007669"/>
    <property type="project" value="UniProtKB-KW"/>
</dbReference>
<sequence length="325" mass="34007">MNRPDSGPSRRRLVPVLEVGGTHATAGVVELAPSLMHDVTATVVQSARGPVTADASADVFAREIAAVVAELALAGVDPEQPWGVAMPGPFDYRAGIGRFEGVGKFDSLNGVDVGALLADGAGIQQARFLNDAEAFGLGESLIGTGRDHDPSAYLTLGTGIGTAWIADGNVIGDHPGLPREGRAHYLTHQGKPLEEVVSRRAIVAAWRERSSDTTRAETADHADDDVREIAARAGRGDELAVDVFAQAYAALAQALSEPLIAFDAQVLVVGGSIATSWELVTSHLERGLAHAGWDRPVLPAERTEESPLVGAAWWAAGPQSQPAED</sequence>
<dbReference type="EMBL" id="NMVI01000003">
    <property type="protein sequence ID" value="OYN90691.1"/>
    <property type="molecule type" value="Genomic_DNA"/>
</dbReference>
<dbReference type="PANTHER" id="PTHR18964:SF169">
    <property type="entry name" value="N-ACETYLMANNOSAMINE KINASE"/>
    <property type="match status" value="1"/>
</dbReference>
<reference evidence="4 5" key="1">
    <citation type="submission" date="2017-07" db="EMBL/GenBank/DDBJ databases">
        <title>Draft whole genome sequences of clinical Proprionibacteriaceae strains.</title>
        <authorList>
            <person name="Bernier A.-M."/>
            <person name="Bernard K."/>
            <person name="Domingo M.-C."/>
        </authorList>
    </citation>
    <scope>NUCLEOTIDE SEQUENCE [LARGE SCALE GENOMIC DNA]</scope>
    <source>
        <strain evidence="2 4">NML 150081</strain>
        <strain evidence="3 5">NML 160184</strain>
    </source>
</reference>
<dbReference type="PANTHER" id="PTHR18964">
    <property type="entry name" value="ROK (REPRESSOR, ORF, KINASE) FAMILY"/>
    <property type="match status" value="1"/>
</dbReference>
<comment type="similarity">
    <text evidence="1">Belongs to the ROK (NagC/XylR) family.</text>
</comment>
<organism evidence="2 4">
    <name type="scientific">Parenemella sanctibonifatiensis</name>
    <dbReference type="NCBI Taxonomy" id="2016505"/>
    <lineage>
        <taxon>Bacteria</taxon>
        <taxon>Bacillati</taxon>
        <taxon>Actinomycetota</taxon>
        <taxon>Actinomycetes</taxon>
        <taxon>Propionibacteriales</taxon>
        <taxon>Propionibacteriaceae</taxon>
        <taxon>Parenemella</taxon>
    </lineage>
</organism>
<evidence type="ECO:0000313" key="2">
    <source>
        <dbReference type="EMBL" id="OYN90317.1"/>
    </source>
</evidence>
<evidence type="ECO:0000313" key="4">
    <source>
        <dbReference type="Proteomes" id="UP000216300"/>
    </source>
</evidence>
<gene>
    <name evidence="2" type="ORF">CGZ91_09165</name>
    <name evidence="3" type="ORF">CGZ92_00650</name>
</gene>
<accession>A0A255EI92</accession>
<dbReference type="SUPFAM" id="SSF53067">
    <property type="entry name" value="Actin-like ATPase domain"/>
    <property type="match status" value="1"/>
</dbReference>
<keyword evidence="2" id="KW-0418">Kinase</keyword>
<dbReference type="AlphaFoldDB" id="A0A255EFK4"/>
<evidence type="ECO:0000313" key="5">
    <source>
        <dbReference type="Proteomes" id="UP000216533"/>
    </source>
</evidence>
<dbReference type="Proteomes" id="UP000216300">
    <property type="component" value="Unassembled WGS sequence"/>
</dbReference>
<keyword evidence="4" id="KW-1185">Reference proteome</keyword>
<dbReference type="CDD" id="cd23763">
    <property type="entry name" value="ASKHA_ATPase_ROK"/>
    <property type="match status" value="1"/>
</dbReference>
<dbReference type="Gene3D" id="3.30.420.40">
    <property type="match status" value="2"/>
</dbReference>
<proteinExistence type="inferred from homology"/>
<keyword evidence="2" id="KW-0808">Transferase</keyword>
<dbReference type="Proteomes" id="UP000216533">
    <property type="component" value="Unassembled WGS sequence"/>
</dbReference>
<dbReference type="Pfam" id="PF00480">
    <property type="entry name" value="ROK"/>
    <property type="match status" value="1"/>
</dbReference>
<dbReference type="OrthoDB" id="849313at2"/>
<comment type="caution">
    <text evidence="2">The sequence shown here is derived from an EMBL/GenBank/DDBJ whole genome shotgun (WGS) entry which is preliminary data.</text>
</comment>
<evidence type="ECO:0000313" key="3">
    <source>
        <dbReference type="EMBL" id="OYN90691.1"/>
    </source>
</evidence>
<dbReference type="InterPro" id="IPR043129">
    <property type="entry name" value="ATPase_NBD"/>
</dbReference>
<evidence type="ECO:0000256" key="1">
    <source>
        <dbReference type="ARBA" id="ARBA00006479"/>
    </source>
</evidence>
<protein>
    <submittedName>
        <fullName evidence="2">Glucokinase</fullName>
    </submittedName>
</protein>
<accession>A0A255EFK4</accession>
<dbReference type="RefSeq" id="WP_094449455.1">
    <property type="nucleotide sequence ID" value="NZ_NMVI01000003.1"/>
</dbReference>